<dbReference type="RefSeq" id="WP_274140505.1">
    <property type="nucleotide sequence ID" value="NZ_JAJUBB010000002.1"/>
</dbReference>
<name>A0ABT5QHI9_9GAMM</name>
<comment type="caution">
    <text evidence="3">The sequence shown here is derived from an EMBL/GenBank/DDBJ whole genome shotgun (WGS) entry which is preliminary data.</text>
</comment>
<feature type="transmembrane region" description="Helical" evidence="2">
    <location>
        <begin position="162"/>
        <end position="180"/>
    </location>
</feature>
<dbReference type="EMBL" id="JAJUBB010000002">
    <property type="protein sequence ID" value="MDD1780445.1"/>
    <property type="molecule type" value="Genomic_DNA"/>
</dbReference>
<evidence type="ECO:0000256" key="1">
    <source>
        <dbReference type="SAM" id="Coils"/>
    </source>
</evidence>
<proteinExistence type="predicted"/>
<protein>
    <submittedName>
        <fullName evidence="3">Uncharacterized protein</fullName>
    </submittedName>
</protein>
<accession>A0ABT5QHI9</accession>
<keyword evidence="2" id="KW-0812">Transmembrane</keyword>
<keyword evidence="2" id="KW-0472">Membrane</keyword>
<reference evidence="3" key="1">
    <citation type="submission" date="2021-12" db="EMBL/GenBank/DDBJ databases">
        <title>Enterovibrio ZSDZ35 sp. nov. and Enterovibrio ZSDZ42 sp. nov., isolated from coastal seawater in Qingdao.</title>
        <authorList>
            <person name="Zhang P."/>
        </authorList>
    </citation>
    <scope>NUCLEOTIDE SEQUENCE</scope>
    <source>
        <strain evidence="3">ZSDZ35</strain>
    </source>
</reference>
<organism evidence="3 4">
    <name type="scientific">Enterovibrio qingdaonensis</name>
    <dbReference type="NCBI Taxonomy" id="2899818"/>
    <lineage>
        <taxon>Bacteria</taxon>
        <taxon>Pseudomonadati</taxon>
        <taxon>Pseudomonadota</taxon>
        <taxon>Gammaproteobacteria</taxon>
        <taxon>Vibrionales</taxon>
        <taxon>Vibrionaceae</taxon>
        <taxon>Enterovibrio</taxon>
    </lineage>
</organism>
<sequence>MNQDHTVEQANAQLDALVESVLSLNADLSNVEEMSKGVTQHKKSLQNCKSDADAICKAVINNTMPLATQNSMLGVESLLRNSDSLALGELQEQYELERNKFIQCAENLKDKHRAALESKKRVNETRDAIRRKTKELEDAAEQKENERIKLAAQRKKAFRNKMFFTLLFISAVAAFIGWQMR</sequence>
<keyword evidence="4" id="KW-1185">Reference proteome</keyword>
<keyword evidence="2" id="KW-1133">Transmembrane helix</keyword>
<evidence type="ECO:0000313" key="4">
    <source>
        <dbReference type="Proteomes" id="UP001149821"/>
    </source>
</evidence>
<gene>
    <name evidence="3" type="ORF">LRP49_04450</name>
</gene>
<feature type="coiled-coil region" evidence="1">
    <location>
        <begin position="105"/>
        <end position="160"/>
    </location>
</feature>
<evidence type="ECO:0000313" key="3">
    <source>
        <dbReference type="EMBL" id="MDD1780445.1"/>
    </source>
</evidence>
<evidence type="ECO:0000256" key="2">
    <source>
        <dbReference type="SAM" id="Phobius"/>
    </source>
</evidence>
<dbReference type="Proteomes" id="UP001149821">
    <property type="component" value="Unassembled WGS sequence"/>
</dbReference>
<keyword evidence="1" id="KW-0175">Coiled coil</keyword>